<name>A0A7K8H137_ORTSP</name>
<feature type="compositionally biased region" description="Basic and acidic residues" evidence="6">
    <location>
        <begin position="394"/>
        <end position="404"/>
    </location>
</feature>
<dbReference type="Proteomes" id="UP000526602">
    <property type="component" value="Unassembled WGS sequence"/>
</dbReference>
<evidence type="ECO:0000256" key="6">
    <source>
        <dbReference type="SAM" id="MobiDB-lite"/>
    </source>
</evidence>
<dbReference type="Pfam" id="PF15619">
    <property type="entry name" value="Lebercilin"/>
    <property type="match status" value="1"/>
</dbReference>
<dbReference type="InterPro" id="IPR026188">
    <property type="entry name" value="Lebercilin-like"/>
</dbReference>
<dbReference type="PANTHER" id="PTHR16650:SF9">
    <property type="entry name" value="LEBERCILIN-LIKE PROTEIN"/>
    <property type="match status" value="1"/>
</dbReference>
<dbReference type="InterPro" id="IPR028933">
    <property type="entry name" value="Lebercilin_dom"/>
</dbReference>
<evidence type="ECO:0000259" key="7">
    <source>
        <dbReference type="Pfam" id="PF15619"/>
    </source>
</evidence>
<feature type="region of interest" description="Disordered" evidence="6">
    <location>
        <begin position="367"/>
        <end position="417"/>
    </location>
</feature>
<dbReference type="EMBL" id="VZTJ01005910">
    <property type="protein sequence ID" value="NXC10067.1"/>
    <property type="molecule type" value="Genomic_DNA"/>
</dbReference>
<dbReference type="AlphaFoldDB" id="A0A7K8H137"/>
<sequence length="532" mass="60324">VSSALNAGGKKWPTAKTPCLNASFLTLQSGVVYQDKNAMAQRISSARLHKIKELNNEIFDLQRKIEESGLENQALKELSRRRARAIDRYDNAKSHLQELLTGHRKEMKDLRQLLKMSQEAEKNAARELKKVEAELRKTKSDLKTLLVLSKDKALAEREELDHRLSVLNEILEVKDERIQSLEMQLKLNNSTFTRQLASESKKLLEAGIITKNLLMEINSIHQKIKEKDRQLYIKSIYAIRMPKALRDRSDWVPNDQSLRVDRSVQVDKESFRELLLSQHQEAGKNPIQLKKEKKSSEDRGGEGEAKEVCSHAQCRKEKQATKKTPVPETSNRTHRGGKPLVEEHAFSEFMKEMEKETEFLKQELKNLMKTEQNSQSCRVKENNQEGDAVEEAEKEEKTHDEQQKKKARSEGAVPNTDLVRLEKKYISEAMQNLHQGLHTSATKSKAGSLGSQRQAGQSCSDTAVARGRISFGIYEPSFGQIPLPRQRDGASGAQSCGHLRLAEGKEHLLEELFEEGCLQGDNPTSSSTRGVK</sequence>
<dbReference type="PANTHER" id="PTHR16650">
    <property type="entry name" value="C21ORF13-RELATED"/>
    <property type="match status" value="1"/>
</dbReference>
<evidence type="ECO:0000256" key="5">
    <source>
        <dbReference type="SAM" id="Coils"/>
    </source>
</evidence>
<dbReference type="GO" id="GO:0005930">
    <property type="term" value="C:axoneme"/>
    <property type="evidence" value="ECO:0007669"/>
    <property type="project" value="TreeGrafter"/>
</dbReference>
<evidence type="ECO:0000256" key="3">
    <source>
        <dbReference type="ARBA" id="ARBA00041189"/>
    </source>
</evidence>
<feature type="non-terminal residue" evidence="8">
    <location>
        <position position="1"/>
    </location>
</feature>
<feature type="region of interest" description="Disordered" evidence="6">
    <location>
        <begin position="282"/>
        <end position="338"/>
    </location>
</feature>
<dbReference type="GO" id="GO:0042073">
    <property type="term" value="P:intraciliary transport"/>
    <property type="evidence" value="ECO:0007669"/>
    <property type="project" value="TreeGrafter"/>
</dbReference>
<gene>
    <name evidence="8" type="primary">Lca5l</name>
    <name evidence="8" type="ORF">ORTSPA_R02469</name>
</gene>
<organism evidence="8 9">
    <name type="scientific">Orthonyx spaldingii</name>
    <name type="common">Chowchilla</name>
    <dbReference type="NCBI Taxonomy" id="38397"/>
    <lineage>
        <taxon>Eukaryota</taxon>
        <taxon>Metazoa</taxon>
        <taxon>Chordata</taxon>
        <taxon>Craniata</taxon>
        <taxon>Vertebrata</taxon>
        <taxon>Euteleostomi</taxon>
        <taxon>Archelosauria</taxon>
        <taxon>Archosauria</taxon>
        <taxon>Dinosauria</taxon>
        <taxon>Saurischia</taxon>
        <taxon>Theropoda</taxon>
        <taxon>Coelurosauria</taxon>
        <taxon>Aves</taxon>
        <taxon>Neognathae</taxon>
        <taxon>Neoaves</taxon>
        <taxon>Telluraves</taxon>
        <taxon>Australaves</taxon>
        <taxon>Passeriformes</taxon>
        <taxon>Corvoidea</taxon>
        <taxon>Orthonychidae</taxon>
        <taxon>Orthonyx</taxon>
    </lineage>
</organism>
<protein>
    <recommendedName>
        <fullName evidence="3">Lebercilin-like protein</fullName>
    </recommendedName>
    <alternativeName>
        <fullName evidence="4">Leber congenital amaurosis 5-like protein</fullName>
    </alternativeName>
</protein>
<feature type="non-terminal residue" evidence="8">
    <location>
        <position position="532"/>
    </location>
</feature>
<comment type="similarity">
    <text evidence="1">Belongs to the LCA5 family.</text>
</comment>
<evidence type="ECO:0000313" key="8">
    <source>
        <dbReference type="EMBL" id="NXC10067.1"/>
    </source>
</evidence>
<comment type="caution">
    <text evidence="8">The sequence shown here is derived from an EMBL/GenBank/DDBJ whole genome shotgun (WGS) entry which is preliminary data.</text>
</comment>
<feature type="domain" description="Lebercilin" evidence="7">
    <location>
        <begin position="40"/>
        <end position="231"/>
    </location>
</feature>
<proteinExistence type="inferred from homology"/>
<feature type="region of interest" description="Disordered" evidence="6">
    <location>
        <begin position="436"/>
        <end position="461"/>
    </location>
</feature>
<accession>A0A7K8H137</accession>
<feature type="coiled-coil region" evidence="5">
    <location>
        <begin position="51"/>
        <end position="184"/>
    </location>
</feature>
<reference evidence="8 9" key="1">
    <citation type="submission" date="2019-09" db="EMBL/GenBank/DDBJ databases">
        <title>Bird 10,000 Genomes (B10K) Project - Family phase.</title>
        <authorList>
            <person name="Zhang G."/>
        </authorList>
    </citation>
    <scope>NUCLEOTIDE SEQUENCE [LARGE SCALE GENOMIC DNA]</scope>
    <source>
        <strain evidence="8">B10K-DU-029-32</strain>
        <tissue evidence="8">Liver or heart</tissue>
    </source>
</reference>
<evidence type="ECO:0000313" key="9">
    <source>
        <dbReference type="Proteomes" id="UP000526602"/>
    </source>
</evidence>
<feature type="compositionally biased region" description="Basic and acidic residues" evidence="6">
    <location>
        <begin position="294"/>
        <end position="320"/>
    </location>
</feature>
<evidence type="ECO:0000256" key="1">
    <source>
        <dbReference type="ARBA" id="ARBA00010229"/>
    </source>
</evidence>
<evidence type="ECO:0000256" key="4">
    <source>
        <dbReference type="ARBA" id="ARBA00041402"/>
    </source>
</evidence>
<keyword evidence="9" id="KW-1185">Reference proteome</keyword>
<keyword evidence="2 5" id="KW-0175">Coiled coil</keyword>
<evidence type="ECO:0000256" key="2">
    <source>
        <dbReference type="ARBA" id="ARBA00023054"/>
    </source>
</evidence>